<keyword evidence="1" id="KW-0472">Membrane</keyword>
<dbReference type="AlphaFoldDB" id="A0AAE5MK12"/>
<sequence length="66" mass="7079">MNRFSTGAILLYLTAVIAQALTWPDLGSAERSSRVVLFLLAAALLTAILGSRADRARHPEAAADRQ</sequence>
<dbReference type="RefSeq" id="WP_022596470.1">
    <property type="nucleotide sequence ID" value="NZ_AP024192.1"/>
</dbReference>
<feature type="transmembrane region" description="Helical" evidence="1">
    <location>
        <begin position="32"/>
        <end position="50"/>
    </location>
</feature>
<dbReference type="Proteomes" id="UP000193518">
    <property type="component" value="Unassembled WGS sequence"/>
</dbReference>
<comment type="caution">
    <text evidence="3">The sequence shown here is derived from an EMBL/GenBank/DDBJ whole genome shotgun (WGS) entry which is preliminary data.</text>
</comment>
<dbReference type="EMBL" id="WUXD01000097">
    <property type="protein sequence ID" value="MBM4630270.1"/>
    <property type="molecule type" value="Genomic_DNA"/>
</dbReference>
<accession>A0AAE5MK12</accession>
<dbReference type="Proteomes" id="UP000738270">
    <property type="component" value="Unassembled WGS sequence"/>
</dbReference>
<evidence type="ECO:0000313" key="4">
    <source>
        <dbReference type="Proteomes" id="UP000193518"/>
    </source>
</evidence>
<protein>
    <submittedName>
        <fullName evidence="3">Uncharacterized protein</fullName>
    </submittedName>
</protein>
<evidence type="ECO:0000256" key="1">
    <source>
        <dbReference type="SAM" id="Phobius"/>
    </source>
</evidence>
<keyword evidence="1" id="KW-1133">Transmembrane helix</keyword>
<dbReference type="EMBL" id="LWIC01000002">
    <property type="protein sequence ID" value="ORM29628.1"/>
    <property type="molecule type" value="Genomic_DNA"/>
</dbReference>
<organism evidence="3 4">
    <name type="scientific">Rhodococcus hoagii</name>
    <name type="common">Corynebacterium equii</name>
    <dbReference type="NCBI Taxonomy" id="43767"/>
    <lineage>
        <taxon>Bacteria</taxon>
        <taxon>Bacillati</taxon>
        <taxon>Actinomycetota</taxon>
        <taxon>Actinomycetes</taxon>
        <taxon>Mycobacteriales</taxon>
        <taxon>Nocardiaceae</taxon>
        <taxon>Prescottella</taxon>
    </lineage>
</organism>
<reference evidence="2" key="2">
    <citation type="submission" date="2019-11" db="EMBL/GenBank/DDBJ databases">
        <title>Spread of Macrolides and rifampicin resistant Rhodococcus equi in clinical isolates in the USA.</title>
        <authorList>
            <person name="Alvarez-Narvaez S."/>
            <person name="Huber L."/>
            <person name="Cohen N.D."/>
            <person name="Slovis N."/>
            <person name="Greiter M."/>
            <person name="Giguere S."/>
            <person name="Hart K."/>
        </authorList>
    </citation>
    <scope>NUCLEOTIDE SEQUENCE</scope>
    <source>
        <strain evidence="2">Lh_38</strain>
    </source>
</reference>
<gene>
    <name evidence="3" type="ORF">A5N68_06995</name>
    <name evidence="2" type="ORF">GS453_27220</name>
</gene>
<evidence type="ECO:0000313" key="2">
    <source>
        <dbReference type="EMBL" id="MBM4630270.1"/>
    </source>
</evidence>
<reference evidence="3 4" key="1">
    <citation type="journal article" date="2016" name="Genome Biol. Evol.">
        <title>Pangenome and Phylogenomic Analysis of the Pathogenic Actinobacterium Rhodococcus equi.</title>
        <authorList>
            <person name="Anastasi E."/>
            <person name="MacArthur I."/>
            <person name="Scortti M."/>
            <person name="Alvarez S."/>
            <person name="Giguere S."/>
            <person name="Vazquez-Boland J.A."/>
        </authorList>
    </citation>
    <scope>NUCLEOTIDE SEQUENCE [LARGE SCALE GENOMIC DNA]</scope>
    <source>
        <strain evidence="3 4">PAM1271</strain>
    </source>
</reference>
<keyword evidence="1" id="KW-0812">Transmembrane</keyword>
<name>A0AAE5MK12_RHOHA</name>
<proteinExistence type="predicted"/>
<evidence type="ECO:0000313" key="3">
    <source>
        <dbReference type="EMBL" id="ORM29628.1"/>
    </source>
</evidence>